<dbReference type="InterPro" id="IPR056699">
    <property type="entry name" value="DUF7797"/>
</dbReference>
<evidence type="ECO:0000259" key="2">
    <source>
        <dbReference type="Pfam" id="PF25073"/>
    </source>
</evidence>
<dbReference type="PANTHER" id="PTHR47527">
    <property type="entry name" value="RING/FYVE/PHD ZINC FINGER SUPERFAMILY PROTEIN"/>
    <property type="match status" value="1"/>
</dbReference>
<accession>A0A4Y7ISA6</accession>
<proteinExistence type="predicted"/>
<dbReference type="AlphaFoldDB" id="A0A4Y7ISA6"/>
<evidence type="ECO:0000313" key="4">
    <source>
        <dbReference type="Proteomes" id="UP000316621"/>
    </source>
</evidence>
<dbReference type="Pfam" id="PF25073">
    <property type="entry name" value="DUF7797"/>
    <property type="match status" value="1"/>
</dbReference>
<name>A0A4Y7ISA6_PAPSO</name>
<evidence type="ECO:0000313" key="3">
    <source>
        <dbReference type="EMBL" id="RZC50601.1"/>
    </source>
</evidence>
<feature type="domain" description="DUF7797" evidence="2">
    <location>
        <begin position="51"/>
        <end position="106"/>
    </location>
</feature>
<keyword evidence="4" id="KW-1185">Reference proteome</keyword>
<dbReference type="EMBL" id="CM010716">
    <property type="protein sequence ID" value="RZC50601.1"/>
    <property type="molecule type" value="Genomic_DNA"/>
</dbReference>
<evidence type="ECO:0000256" key="1">
    <source>
        <dbReference type="SAM" id="MobiDB-lite"/>
    </source>
</evidence>
<sequence length="497" mass="55004">VFLSVSSLQRRERGIFGGMDLVGDEAVEENLMSVVGEKRVVDCDETENLNARKKKARVDYGGDLKRVAEIVLVLSAMGKTRGGRKPTDVEKGLMVEAKDKLVEICQFMSPQDVIPKDAIRVVMEDLGLNKSADERLGFCPHKMSISTKLVLAKRKMGETKKFAAQSRTYTLPILQEGYGTKADANRPFRTVHKPPALGGFQAASPVVHVPSLASPVVHVPSLASPVVHVPSLASPVVHVPSLASPVSLNQLHVHKLQSALVSIRSIGTSFGPGSSSSQLPRKEGASSRLDGRLNRTIHPFHVQANVPGMNATFSPQSSAVTKLCQGNRAPDNTRSADGTTKLGKYKVAVQVTKDQNSKPSLQPVNGKVSMHQPSHVTNYQYPSSVFSNHSVIGTNAQKFLHHVVVRETKRRIAQRQRRERERAEKATETKIVKVIDEDRRLLGQRQRRERERAEKEERLAHRQRQQQREREQAEKETGKVIDADICTLQTLVFNIPL</sequence>
<dbReference type="STRING" id="3469.A0A4Y7ISA6"/>
<gene>
    <name evidence="3" type="ORF">C5167_019028</name>
</gene>
<dbReference type="Gramene" id="RZC50601">
    <property type="protein sequence ID" value="RZC50601"/>
    <property type="gene ID" value="C5167_019028"/>
</dbReference>
<feature type="region of interest" description="Disordered" evidence="1">
    <location>
        <begin position="445"/>
        <end position="477"/>
    </location>
</feature>
<reference evidence="3 4" key="1">
    <citation type="journal article" date="2018" name="Science">
        <title>The opium poppy genome and morphinan production.</title>
        <authorList>
            <person name="Guo L."/>
            <person name="Winzer T."/>
            <person name="Yang X."/>
            <person name="Li Y."/>
            <person name="Ning Z."/>
            <person name="He Z."/>
            <person name="Teodor R."/>
            <person name="Lu Y."/>
            <person name="Bowser T.A."/>
            <person name="Graham I.A."/>
            <person name="Ye K."/>
        </authorList>
    </citation>
    <scope>NUCLEOTIDE SEQUENCE [LARGE SCALE GENOMIC DNA]</scope>
    <source>
        <strain evidence="4">cv. HN1</strain>
        <tissue evidence="3">Leaves</tissue>
    </source>
</reference>
<organism evidence="3 4">
    <name type="scientific">Papaver somniferum</name>
    <name type="common">Opium poppy</name>
    <dbReference type="NCBI Taxonomy" id="3469"/>
    <lineage>
        <taxon>Eukaryota</taxon>
        <taxon>Viridiplantae</taxon>
        <taxon>Streptophyta</taxon>
        <taxon>Embryophyta</taxon>
        <taxon>Tracheophyta</taxon>
        <taxon>Spermatophyta</taxon>
        <taxon>Magnoliopsida</taxon>
        <taxon>Ranunculales</taxon>
        <taxon>Papaveraceae</taxon>
        <taxon>Papaveroideae</taxon>
        <taxon>Papaver</taxon>
    </lineage>
</organism>
<feature type="non-terminal residue" evidence="3">
    <location>
        <position position="1"/>
    </location>
</feature>
<protein>
    <recommendedName>
        <fullName evidence="2">DUF7797 domain-containing protein</fullName>
    </recommendedName>
</protein>
<dbReference type="Proteomes" id="UP000316621">
    <property type="component" value="Chromosome 2"/>
</dbReference>
<dbReference type="PANTHER" id="PTHR47527:SF3">
    <property type="entry name" value="RING_FYVE_PHD ZINC FINGER SUPERFAMILY PROTEIN"/>
    <property type="match status" value="1"/>
</dbReference>